<sequence>MATSNKKQVREPPTVPFLWEEKPGIPKKDWKPTVSSNSAAPNSPVKLIASVPFIWEEKPGTPLPYFSEPSSESATPPPMKLITFPSPPIGSHHKHHDGEDYSYESNGNGDRDDEIQSVFKLDLEAFDFETDDSFSSAPSLLANCLVSSLAISTAVPAPTEDKSDRTETYTPSSPLSETGSSTSSYATGASSLVGGAFLECLFPLLPAKAGFLEKVSQSDNRTLIPQESNTKYFDRETSSSIILRPRTLGELILMSRKSSYRRKAVQMRKQNLSKELMEKGAFGCCIFGTGSKMVEELHSKRKNLLRLLM</sequence>
<evidence type="ECO:0000256" key="1">
    <source>
        <dbReference type="SAM" id="MobiDB-lite"/>
    </source>
</evidence>
<feature type="region of interest" description="Disordered" evidence="1">
    <location>
        <begin position="1"/>
        <end position="42"/>
    </location>
</feature>
<protein>
    <recommendedName>
        <fullName evidence="4">Hydroxyproline-rich glycoprotein family protein</fullName>
    </recommendedName>
</protein>
<organism evidence="2 3">
    <name type="scientific">Rubus argutus</name>
    <name type="common">Southern blackberry</name>
    <dbReference type="NCBI Taxonomy" id="59490"/>
    <lineage>
        <taxon>Eukaryota</taxon>
        <taxon>Viridiplantae</taxon>
        <taxon>Streptophyta</taxon>
        <taxon>Embryophyta</taxon>
        <taxon>Tracheophyta</taxon>
        <taxon>Spermatophyta</taxon>
        <taxon>Magnoliopsida</taxon>
        <taxon>eudicotyledons</taxon>
        <taxon>Gunneridae</taxon>
        <taxon>Pentapetalae</taxon>
        <taxon>rosids</taxon>
        <taxon>fabids</taxon>
        <taxon>Rosales</taxon>
        <taxon>Rosaceae</taxon>
        <taxon>Rosoideae</taxon>
        <taxon>Rosoideae incertae sedis</taxon>
        <taxon>Rubus</taxon>
    </lineage>
</organism>
<evidence type="ECO:0000313" key="2">
    <source>
        <dbReference type="EMBL" id="KAK9914123.1"/>
    </source>
</evidence>
<evidence type="ECO:0008006" key="4">
    <source>
        <dbReference type="Google" id="ProtNLM"/>
    </source>
</evidence>
<gene>
    <name evidence="2" type="ORF">M0R45_037919</name>
</gene>
<dbReference type="EMBL" id="JBEDUW010000007">
    <property type="protein sequence ID" value="KAK9914123.1"/>
    <property type="molecule type" value="Genomic_DNA"/>
</dbReference>
<feature type="compositionally biased region" description="Basic and acidic residues" evidence="1">
    <location>
        <begin position="19"/>
        <end position="31"/>
    </location>
</feature>
<dbReference type="InterPro" id="IPR007789">
    <property type="entry name" value="DUF688"/>
</dbReference>
<dbReference type="Proteomes" id="UP001457282">
    <property type="component" value="Unassembled WGS sequence"/>
</dbReference>
<feature type="region of interest" description="Disordered" evidence="1">
    <location>
        <begin position="86"/>
        <end position="113"/>
    </location>
</feature>
<reference evidence="2 3" key="1">
    <citation type="journal article" date="2023" name="G3 (Bethesda)">
        <title>A chromosome-length genome assembly and annotation of blackberry (Rubus argutus, cv. 'Hillquist').</title>
        <authorList>
            <person name="Bruna T."/>
            <person name="Aryal R."/>
            <person name="Dudchenko O."/>
            <person name="Sargent D.J."/>
            <person name="Mead D."/>
            <person name="Buti M."/>
            <person name="Cavallini A."/>
            <person name="Hytonen T."/>
            <person name="Andres J."/>
            <person name="Pham M."/>
            <person name="Weisz D."/>
            <person name="Mascagni F."/>
            <person name="Usai G."/>
            <person name="Natali L."/>
            <person name="Bassil N."/>
            <person name="Fernandez G.E."/>
            <person name="Lomsadze A."/>
            <person name="Armour M."/>
            <person name="Olukolu B."/>
            <person name="Poorten T."/>
            <person name="Britton C."/>
            <person name="Davik J."/>
            <person name="Ashrafi H."/>
            <person name="Aiden E.L."/>
            <person name="Borodovsky M."/>
            <person name="Worthington M."/>
        </authorList>
    </citation>
    <scope>NUCLEOTIDE SEQUENCE [LARGE SCALE GENOMIC DNA]</scope>
    <source>
        <strain evidence="2">PI 553951</strain>
    </source>
</reference>
<feature type="compositionally biased region" description="Low complexity" evidence="1">
    <location>
        <begin position="170"/>
        <end position="184"/>
    </location>
</feature>
<dbReference type="AlphaFoldDB" id="A0AAW1W5I9"/>
<name>A0AAW1W5I9_RUBAR</name>
<comment type="caution">
    <text evidence="2">The sequence shown here is derived from an EMBL/GenBank/DDBJ whole genome shotgun (WGS) entry which is preliminary data.</text>
</comment>
<dbReference type="Pfam" id="PF05097">
    <property type="entry name" value="DUF688"/>
    <property type="match status" value="1"/>
</dbReference>
<dbReference type="PANTHER" id="PTHR37767:SF1">
    <property type="entry name" value="HYDROXYPROLINE-RICH GLYCOPROTEIN FAMILY PROTEIN"/>
    <property type="match status" value="1"/>
</dbReference>
<evidence type="ECO:0000313" key="3">
    <source>
        <dbReference type="Proteomes" id="UP001457282"/>
    </source>
</evidence>
<feature type="region of interest" description="Disordered" evidence="1">
    <location>
        <begin position="156"/>
        <end position="184"/>
    </location>
</feature>
<accession>A0AAW1W5I9</accession>
<keyword evidence="3" id="KW-1185">Reference proteome</keyword>
<proteinExistence type="predicted"/>
<dbReference type="PANTHER" id="PTHR37767">
    <property type="entry name" value="HYDROXYPROLINE-RICH GLYCOPROTEIN FAMILY PROTEIN"/>
    <property type="match status" value="1"/>
</dbReference>